<protein>
    <recommendedName>
        <fullName evidence="7">PucR family transcriptional regulator</fullName>
    </recommendedName>
</protein>
<dbReference type="PANTHER" id="PTHR33744:SF1">
    <property type="entry name" value="DNA-BINDING TRANSCRIPTIONAL ACTIVATOR ADER"/>
    <property type="match status" value="1"/>
</dbReference>
<dbReference type="EMBL" id="CP024955">
    <property type="protein sequence ID" value="ATY85140.1"/>
    <property type="molecule type" value="Genomic_DNA"/>
</dbReference>
<comment type="similarity">
    <text evidence="1">Belongs to the CdaR family.</text>
</comment>
<organism evidence="5 6">
    <name type="scientific">Kyrpidia spormannii</name>
    <dbReference type="NCBI Taxonomy" id="2055160"/>
    <lineage>
        <taxon>Bacteria</taxon>
        <taxon>Bacillati</taxon>
        <taxon>Bacillota</taxon>
        <taxon>Bacilli</taxon>
        <taxon>Bacillales</taxon>
        <taxon>Alicyclobacillaceae</taxon>
        <taxon>Kyrpidia</taxon>
    </lineage>
</organism>
<evidence type="ECO:0000313" key="5">
    <source>
        <dbReference type="EMBL" id="ATY85140.1"/>
    </source>
</evidence>
<dbReference type="Gene3D" id="1.10.10.2840">
    <property type="entry name" value="PucR C-terminal helix-turn-helix domain"/>
    <property type="match status" value="1"/>
</dbReference>
<dbReference type="KEGG" id="kyr:CVV65_09545"/>
<sequence length="607" mass="69039">MCIAKSERGLCKGGLPSIAFPQELIRERRGYPYGPRSSERSTLWYDVWRKEAIRLSFTLREALHCEGLRLCRVVAGVRGLDRRLAHVTVMEVPDITEWLKSDDLLLTSLYSLRNDPAARRRLIRDLADRGACALAVKTRRYVDSVPPEMVEEADQAGFPLLEIPRDITYLDIMNPLMRELLRDNSTSFVDLERDMRWLTEIAFSGAGLDLLLRSLASVLRQPLTFENDTIRWYGRLENRKISPFSAEDKHTLREIARLTPIQRDLDQETMECIAAPLVLHGILEGCLTLWPQEGHIEERDYMLLERASALVALELMKQKTAMEVEQRYKSEFLGDVLAGRGDPDELISRGRVFRWNLDQDFCVAVISLLPRESETSAKGMRDRSSEGDIQGRLLSELARQIEDAVQQRASGAAVGVRGNRVILLLPVTNVPQQDSQEEKKVDSSNESFLSNLLQDIQKHWTEFDLVAGLGRIYPGVQGIPVAYREACQASSFGADGRARRRITTFWDLGIYRLLTGFNPEEMSGFYRDTVGRLEVYDQKNHTNLIETLEAYFAHNGSLTSTSQALFIHVNTLKYRLGRVEALTGLNPYDSEDRLQLQLALKIRPLLA</sequence>
<dbReference type="Pfam" id="PF17853">
    <property type="entry name" value="GGDEF_2"/>
    <property type="match status" value="1"/>
</dbReference>
<gene>
    <name evidence="5" type="ORF">CVV65_09545</name>
</gene>
<dbReference type="InterPro" id="IPR051448">
    <property type="entry name" value="CdaR-like_regulators"/>
</dbReference>
<evidence type="ECO:0000259" key="3">
    <source>
        <dbReference type="Pfam" id="PF13556"/>
    </source>
</evidence>
<dbReference type="InterPro" id="IPR012914">
    <property type="entry name" value="PucR_dom"/>
</dbReference>
<evidence type="ECO:0000313" key="6">
    <source>
        <dbReference type="Proteomes" id="UP000231932"/>
    </source>
</evidence>
<feature type="domain" description="Purine catabolism PurC-like" evidence="2">
    <location>
        <begin position="63"/>
        <end position="180"/>
    </location>
</feature>
<dbReference type="Pfam" id="PF07905">
    <property type="entry name" value="PucR"/>
    <property type="match status" value="1"/>
</dbReference>
<feature type="domain" description="CdaR GGDEF-like" evidence="4">
    <location>
        <begin position="339"/>
        <end position="489"/>
    </location>
</feature>
<dbReference type="InterPro" id="IPR041522">
    <property type="entry name" value="CdaR_GGDEF"/>
</dbReference>
<reference evidence="6" key="1">
    <citation type="submission" date="2017-11" db="EMBL/GenBank/DDBJ databases">
        <title>Complete Genome Sequence of Kyrpidia sp. Strain EA-1, a thermophilic, hydrogen-oxidizing Bacterium, isolated from the Azores.</title>
        <authorList>
            <person name="Reiner J.E."/>
            <person name="Lapp C.J."/>
            <person name="Bunk B."/>
            <person name="Gescher J."/>
        </authorList>
    </citation>
    <scope>NUCLEOTIDE SEQUENCE [LARGE SCALE GENOMIC DNA]</scope>
    <source>
        <strain evidence="6">EA-1</strain>
    </source>
</reference>
<evidence type="ECO:0000259" key="4">
    <source>
        <dbReference type="Pfam" id="PF17853"/>
    </source>
</evidence>
<dbReference type="AlphaFoldDB" id="A0A2K8N946"/>
<dbReference type="OrthoDB" id="142218at2"/>
<feature type="domain" description="PucR C-terminal helix-turn-helix" evidence="3">
    <location>
        <begin position="544"/>
        <end position="602"/>
    </location>
</feature>
<evidence type="ECO:0000256" key="1">
    <source>
        <dbReference type="ARBA" id="ARBA00006754"/>
    </source>
</evidence>
<evidence type="ECO:0008006" key="7">
    <source>
        <dbReference type="Google" id="ProtNLM"/>
    </source>
</evidence>
<dbReference type="PANTHER" id="PTHR33744">
    <property type="entry name" value="CARBOHYDRATE DIACID REGULATOR"/>
    <property type="match status" value="1"/>
</dbReference>
<dbReference type="Proteomes" id="UP000231932">
    <property type="component" value="Chromosome"/>
</dbReference>
<proteinExistence type="inferred from homology"/>
<dbReference type="InterPro" id="IPR042070">
    <property type="entry name" value="PucR_C-HTH_sf"/>
</dbReference>
<keyword evidence="6" id="KW-1185">Reference proteome</keyword>
<evidence type="ECO:0000259" key="2">
    <source>
        <dbReference type="Pfam" id="PF07905"/>
    </source>
</evidence>
<name>A0A2K8N946_9BACL</name>
<accession>A0A2K8N946</accession>
<dbReference type="InterPro" id="IPR025736">
    <property type="entry name" value="PucR_C-HTH_dom"/>
</dbReference>
<dbReference type="Pfam" id="PF13556">
    <property type="entry name" value="HTH_30"/>
    <property type="match status" value="1"/>
</dbReference>